<evidence type="ECO:0000256" key="7">
    <source>
        <dbReference type="ARBA" id="ARBA00023136"/>
    </source>
</evidence>
<dbReference type="InterPro" id="IPR036249">
    <property type="entry name" value="Thioredoxin-like_sf"/>
</dbReference>
<dbReference type="eggNOG" id="COG4243">
    <property type="taxonomic scope" value="Bacteria"/>
</dbReference>
<evidence type="ECO:0000256" key="5">
    <source>
        <dbReference type="ARBA" id="ARBA00022989"/>
    </source>
</evidence>
<keyword evidence="4" id="KW-0874">Quinone</keyword>
<organism evidence="12 13">
    <name type="scientific">Chloroflexus aurantiacus (strain ATCC 29366 / DSM 635 / J-10-fl)</name>
    <dbReference type="NCBI Taxonomy" id="324602"/>
    <lineage>
        <taxon>Bacteria</taxon>
        <taxon>Bacillati</taxon>
        <taxon>Chloroflexota</taxon>
        <taxon>Chloroflexia</taxon>
        <taxon>Chloroflexales</taxon>
        <taxon>Chloroflexineae</taxon>
        <taxon>Chloroflexaceae</taxon>
        <taxon>Chloroflexus</taxon>
    </lineage>
</organism>
<dbReference type="Gene3D" id="1.20.1440.130">
    <property type="entry name" value="VKOR domain"/>
    <property type="match status" value="1"/>
</dbReference>
<dbReference type="GO" id="GO:0048038">
    <property type="term" value="F:quinone binding"/>
    <property type="evidence" value="ECO:0007669"/>
    <property type="project" value="UniProtKB-KW"/>
</dbReference>
<dbReference type="CDD" id="cd02972">
    <property type="entry name" value="DsbA_family"/>
    <property type="match status" value="1"/>
</dbReference>
<dbReference type="InterPro" id="IPR038354">
    <property type="entry name" value="VKOR_sf"/>
</dbReference>
<evidence type="ECO:0000313" key="12">
    <source>
        <dbReference type="EMBL" id="ABY33544.1"/>
    </source>
</evidence>
<evidence type="ECO:0000256" key="1">
    <source>
        <dbReference type="ARBA" id="ARBA00004141"/>
    </source>
</evidence>
<dbReference type="HOGENOM" id="CLU_826197_0_0_0"/>
<dbReference type="InParanoid" id="A9WCX5"/>
<evidence type="ECO:0000256" key="10">
    <source>
        <dbReference type="SAM" id="Phobius"/>
    </source>
</evidence>
<keyword evidence="3 10" id="KW-0812">Transmembrane</keyword>
<dbReference type="InterPro" id="IPR044698">
    <property type="entry name" value="VKOR/LTO1"/>
</dbReference>
<feature type="transmembrane region" description="Helical" evidence="10">
    <location>
        <begin position="207"/>
        <end position="225"/>
    </location>
</feature>
<feature type="transmembrane region" description="Helical" evidence="10">
    <location>
        <begin position="282"/>
        <end position="299"/>
    </location>
</feature>
<feature type="domain" description="Vitamin K epoxide reductase" evidence="11">
    <location>
        <begin position="198"/>
        <end position="330"/>
    </location>
</feature>
<sequence>MRTRWLWVGLLSSLLVIVEWLSLPDALAQSPVARAVLFFSPTCPHCHVVLDEVLPPLQARYGDQLHILTIDVTTPDGMALYEAAITTFAVPRERFGVPALFFEQVHLVGSTEIPAQLPGLIEQALTTGGSRWPPIPGLEPYITRLEAGTPSLPSASASTSPFSRDPANTLALLVLTGMVIVIFITIRRLRWPFDRSLPASSNRLIPVFAVVGLVLAGYLAVVELSQQSAVCGPIGDCNLVHQSPYARIAGIPVGLVGVAGYLAILGAWMINYVRDWRVARQLLVGFVLVGTLVSLYLTFLEPFVIGATCLWCLLSAITMTTLLWLVALPVDRPVMRGRRSLSAAKR</sequence>
<feature type="transmembrane region" description="Helical" evidence="10">
    <location>
        <begin position="305"/>
        <end position="330"/>
    </location>
</feature>
<reference evidence="13" key="1">
    <citation type="journal article" date="2011" name="BMC Genomics">
        <title>Complete genome sequence of the filamentous anoxygenic phototrophic bacterium Chloroflexus aurantiacus.</title>
        <authorList>
            <person name="Tang K.H."/>
            <person name="Barry K."/>
            <person name="Chertkov O."/>
            <person name="Dalin E."/>
            <person name="Han C.S."/>
            <person name="Hauser L.J."/>
            <person name="Honchak B.M."/>
            <person name="Karbach L.E."/>
            <person name="Land M.L."/>
            <person name="Lapidus A."/>
            <person name="Larimer F.W."/>
            <person name="Mikhailova N."/>
            <person name="Pitluck S."/>
            <person name="Pierson B.K."/>
            <person name="Blankenship R.E."/>
        </authorList>
    </citation>
    <scope>NUCLEOTIDE SEQUENCE [LARGE SCALE GENOMIC DNA]</scope>
    <source>
        <strain evidence="13">ATCC 29366 / DSM 635 / J-10-fl</strain>
    </source>
</reference>
<evidence type="ECO:0000256" key="8">
    <source>
        <dbReference type="ARBA" id="ARBA00023157"/>
    </source>
</evidence>
<proteinExistence type="inferred from homology"/>
<keyword evidence="13" id="KW-1185">Reference proteome</keyword>
<feature type="transmembrane region" description="Helical" evidence="10">
    <location>
        <begin position="167"/>
        <end position="186"/>
    </location>
</feature>
<dbReference type="PATRIC" id="fig|324602.8.peg.342"/>
<dbReference type="InterPro" id="IPR012932">
    <property type="entry name" value="VKOR"/>
</dbReference>
<name>A9WCX5_CHLAA</name>
<dbReference type="KEGG" id="cau:Caur_0293"/>
<dbReference type="PROSITE" id="PS51354">
    <property type="entry name" value="GLUTAREDOXIN_2"/>
    <property type="match status" value="1"/>
</dbReference>
<dbReference type="Pfam" id="PF07884">
    <property type="entry name" value="VKOR"/>
    <property type="match status" value="1"/>
</dbReference>
<evidence type="ECO:0000256" key="6">
    <source>
        <dbReference type="ARBA" id="ARBA00023002"/>
    </source>
</evidence>
<feature type="transmembrane region" description="Helical" evidence="10">
    <location>
        <begin position="245"/>
        <end position="270"/>
    </location>
</feature>
<accession>A9WCX5</accession>
<evidence type="ECO:0000256" key="3">
    <source>
        <dbReference type="ARBA" id="ARBA00022692"/>
    </source>
</evidence>
<comment type="subcellular location">
    <subcellularLocation>
        <location evidence="1">Membrane</location>
        <topology evidence="1">Multi-pass membrane protein</topology>
    </subcellularLocation>
</comment>
<dbReference type="AlphaFoldDB" id="A9WCX5"/>
<evidence type="ECO:0000256" key="9">
    <source>
        <dbReference type="ARBA" id="ARBA00023284"/>
    </source>
</evidence>
<dbReference type="Gene3D" id="3.40.30.10">
    <property type="entry name" value="Glutaredoxin"/>
    <property type="match status" value="1"/>
</dbReference>
<dbReference type="SUPFAM" id="SSF52833">
    <property type="entry name" value="Thioredoxin-like"/>
    <property type="match status" value="1"/>
</dbReference>
<keyword evidence="7 10" id="KW-0472">Membrane</keyword>
<dbReference type="GO" id="GO:0016491">
    <property type="term" value="F:oxidoreductase activity"/>
    <property type="evidence" value="ECO:0007669"/>
    <property type="project" value="UniProtKB-KW"/>
</dbReference>
<dbReference type="CDD" id="cd12916">
    <property type="entry name" value="VKOR_1"/>
    <property type="match status" value="1"/>
</dbReference>
<comment type="similarity">
    <text evidence="2">Belongs to the VKOR family.</text>
</comment>
<evidence type="ECO:0000256" key="4">
    <source>
        <dbReference type="ARBA" id="ARBA00022719"/>
    </source>
</evidence>
<keyword evidence="8" id="KW-1015">Disulfide bond</keyword>
<evidence type="ECO:0000259" key="11">
    <source>
        <dbReference type="SMART" id="SM00756"/>
    </source>
</evidence>
<dbReference type="EnsemblBacteria" id="ABY33544">
    <property type="protein sequence ID" value="ABY33544"/>
    <property type="gene ID" value="Caur_0293"/>
</dbReference>
<dbReference type="eggNOG" id="COG0526">
    <property type="taxonomic scope" value="Bacteria"/>
</dbReference>
<protein>
    <submittedName>
        <fullName evidence="12">Vitamin K epoxide reductase</fullName>
    </submittedName>
</protein>
<keyword evidence="9" id="KW-0676">Redox-active center</keyword>
<dbReference type="PANTHER" id="PTHR34573:SF1">
    <property type="entry name" value="VITAMIN K EPOXIDE REDUCTASE DOMAIN-CONTAINING PROTEIN"/>
    <property type="match status" value="1"/>
</dbReference>
<dbReference type="SMART" id="SM00756">
    <property type="entry name" value="VKc"/>
    <property type="match status" value="1"/>
</dbReference>
<dbReference type="PANTHER" id="PTHR34573">
    <property type="entry name" value="VKC DOMAIN-CONTAINING PROTEIN"/>
    <property type="match status" value="1"/>
</dbReference>
<dbReference type="Proteomes" id="UP000002008">
    <property type="component" value="Chromosome"/>
</dbReference>
<dbReference type="RefSeq" id="WP_012256200.1">
    <property type="nucleotide sequence ID" value="NC_010175.1"/>
</dbReference>
<keyword evidence="6" id="KW-0560">Oxidoreductase</keyword>
<dbReference type="EMBL" id="CP000909">
    <property type="protein sequence ID" value="ABY33544.1"/>
    <property type="molecule type" value="Genomic_DNA"/>
</dbReference>
<gene>
    <name evidence="12" type="ordered locus">Caur_0293</name>
</gene>
<dbReference type="STRING" id="324602.Caur_0293"/>
<dbReference type="GO" id="GO:0016020">
    <property type="term" value="C:membrane"/>
    <property type="evidence" value="ECO:0007669"/>
    <property type="project" value="UniProtKB-SubCell"/>
</dbReference>
<keyword evidence="5 10" id="KW-1133">Transmembrane helix</keyword>
<evidence type="ECO:0000256" key="2">
    <source>
        <dbReference type="ARBA" id="ARBA00006214"/>
    </source>
</evidence>
<evidence type="ECO:0000313" key="13">
    <source>
        <dbReference type="Proteomes" id="UP000002008"/>
    </source>
</evidence>